<evidence type="ECO:0000256" key="1">
    <source>
        <dbReference type="SAM" id="MobiDB-lite"/>
    </source>
</evidence>
<dbReference type="GeneID" id="87885475"/>
<feature type="region of interest" description="Disordered" evidence="1">
    <location>
        <begin position="269"/>
        <end position="326"/>
    </location>
</feature>
<evidence type="ECO:0000259" key="2">
    <source>
        <dbReference type="PROSITE" id="PS50011"/>
    </source>
</evidence>
<evidence type="ECO:0000313" key="4">
    <source>
        <dbReference type="Proteomes" id="UP001273166"/>
    </source>
</evidence>
<reference evidence="3" key="1">
    <citation type="journal article" date="2023" name="Mol. Phylogenet. Evol.">
        <title>Genome-scale phylogeny and comparative genomics of the fungal order Sordariales.</title>
        <authorList>
            <person name="Hensen N."/>
            <person name="Bonometti L."/>
            <person name="Westerberg I."/>
            <person name="Brannstrom I.O."/>
            <person name="Guillou S."/>
            <person name="Cros-Aarteil S."/>
            <person name="Calhoun S."/>
            <person name="Haridas S."/>
            <person name="Kuo A."/>
            <person name="Mondo S."/>
            <person name="Pangilinan J."/>
            <person name="Riley R."/>
            <person name="LaButti K."/>
            <person name="Andreopoulos B."/>
            <person name="Lipzen A."/>
            <person name="Chen C."/>
            <person name="Yan M."/>
            <person name="Daum C."/>
            <person name="Ng V."/>
            <person name="Clum A."/>
            <person name="Steindorff A."/>
            <person name="Ohm R.A."/>
            <person name="Martin F."/>
            <person name="Silar P."/>
            <person name="Natvig D.O."/>
            <person name="Lalanne C."/>
            <person name="Gautier V."/>
            <person name="Ament-Velasquez S.L."/>
            <person name="Kruys A."/>
            <person name="Hutchinson M.I."/>
            <person name="Powell A.J."/>
            <person name="Barry K."/>
            <person name="Miller A.N."/>
            <person name="Grigoriev I.V."/>
            <person name="Debuchy R."/>
            <person name="Gladieux P."/>
            <person name="Hiltunen Thoren M."/>
            <person name="Johannesson H."/>
        </authorList>
    </citation>
    <scope>NUCLEOTIDE SEQUENCE</scope>
    <source>
        <strain evidence="3">CBS 333.67</strain>
    </source>
</reference>
<reference evidence="3" key="2">
    <citation type="submission" date="2023-06" db="EMBL/GenBank/DDBJ databases">
        <authorList>
            <consortium name="Lawrence Berkeley National Laboratory"/>
            <person name="Mondo S.J."/>
            <person name="Hensen N."/>
            <person name="Bonometti L."/>
            <person name="Westerberg I."/>
            <person name="Brannstrom I.O."/>
            <person name="Guillou S."/>
            <person name="Cros-Aarteil S."/>
            <person name="Calhoun S."/>
            <person name="Haridas S."/>
            <person name="Kuo A."/>
            <person name="Pangilinan J."/>
            <person name="Riley R."/>
            <person name="Labutti K."/>
            <person name="Andreopoulos B."/>
            <person name="Lipzen A."/>
            <person name="Chen C."/>
            <person name="Yanf M."/>
            <person name="Daum C."/>
            <person name="Ng V."/>
            <person name="Clum A."/>
            <person name="Steindorff A."/>
            <person name="Ohm R."/>
            <person name="Martin F."/>
            <person name="Silar P."/>
            <person name="Natvig D."/>
            <person name="Lalanne C."/>
            <person name="Gautier V."/>
            <person name="Ament-Velasquez S.L."/>
            <person name="Kruys A."/>
            <person name="Hutchinson M.I."/>
            <person name="Powell A.J."/>
            <person name="Barry K."/>
            <person name="Miller A.N."/>
            <person name="Grigoriev I.V."/>
            <person name="Debuchy R."/>
            <person name="Gladieux P."/>
            <person name="Thoren M.H."/>
            <person name="Johannesson H."/>
        </authorList>
    </citation>
    <scope>NUCLEOTIDE SEQUENCE</scope>
    <source>
        <strain evidence="3">CBS 333.67</strain>
    </source>
</reference>
<dbReference type="GO" id="GO:0005524">
    <property type="term" value="F:ATP binding"/>
    <property type="evidence" value="ECO:0007669"/>
    <property type="project" value="InterPro"/>
</dbReference>
<gene>
    <name evidence="3" type="ORF">B0T15DRAFT_490019</name>
</gene>
<name>A0AAJ0M765_9PEZI</name>
<organism evidence="3 4">
    <name type="scientific">Chaetomium strumarium</name>
    <dbReference type="NCBI Taxonomy" id="1170767"/>
    <lineage>
        <taxon>Eukaryota</taxon>
        <taxon>Fungi</taxon>
        <taxon>Dikarya</taxon>
        <taxon>Ascomycota</taxon>
        <taxon>Pezizomycotina</taxon>
        <taxon>Sordariomycetes</taxon>
        <taxon>Sordariomycetidae</taxon>
        <taxon>Sordariales</taxon>
        <taxon>Chaetomiaceae</taxon>
        <taxon>Chaetomium</taxon>
    </lineage>
</organism>
<dbReference type="InterPro" id="IPR053235">
    <property type="entry name" value="Ser_Thr_kinase"/>
</dbReference>
<dbReference type="PANTHER" id="PTHR24361">
    <property type="entry name" value="MITOGEN-ACTIVATED KINASE KINASE KINASE"/>
    <property type="match status" value="1"/>
</dbReference>
<dbReference type="SMART" id="SM00220">
    <property type="entry name" value="S_TKc"/>
    <property type="match status" value="1"/>
</dbReference>
<dbReference type="GO" id="GO:0004674">
    <property type="term" value="F:protein serine/threonine kinase activity"/>
    <property type="evidence" value="ECO:0007669"/>
    <property type="project" value="TreeGrafter"/>
</dbReference>
<dbReference type="InterPro" id="IPR011009">
    <property type="entry name" value="Kinase-like_dom_sf"/>
</dbReference>
<sequence>METPPEFRRCGLSASAVAAACDKAAEDRRRQTPDYEPFAAVQNAYKYLCEELHLQLASDDVDKLRSRITNPAYHECEARFLCDALGKAIFQNLARKHATGGAPTLDGWRKTSKERRRLLAKNGVGSERLAKLRYQIDDSEYWELEAKHLKQIWPLKEEEAWEKRRKALAKRERAKPKRLRCEGSRRSSRLREREALAGRTGVPSHKRRGQRVSSQCPASSLRLNILLHDPLLRVLTLGNKPWLLSVSTQQQPPPPNPPPLTDAEAAIDTESEPDTDYATDTESEPDKKSGDEEEADEAANLDASSDAPQNAAGLPGNLNTWSRPRPIRLRSGKGALKGDVIGPLLALRVGEDMYDPMAGWVLGSSRDDDCDLRLSKDNRFGVSRKHLRFDFELASKRPRITVSSRNRLRVIVHQTPGDRVVILQKGELLTIRTSNPITVDFSWHSFEAWYITSGKYFAAKEPRWRSTDSASTVLSRWEDYKTQYALLEKLRHPHIVKVLELLLDKKQPPWLIMEYVQDNLDTAVAYIHTRDFVHLDIKLSNILVQWDGNEPAVKLADVDTTRTTKTLPTMTTFVGTPVHMVPEIWRHEGPSGKPTDMWTVGLVALQLFTTWRSEQDTS</sequence>
<dbReference type="InterPro" id="IPR008271">
    <property type="entry name" value="Ser/Thr_kinase_AS"/>
</dbReference>
<dbReference type="Gene3D" id="3.30.200.20">
    <property type="entry name" value="Phosphorylase Kinase, domain 1"/>
    <property type="match status" value="1"/>
</dbReference>
<evidence type="ECO:0000313" key="3">
    <source>
        <dbReference type="EMBL" id="KAK3311405.1"/>
    </source>
</evidence>
<feature type="compositionally biased region" description="Acidic residues" evidence="1">
    <location>
        <begin position="269"/>
        <end position="283"/>
    </location>
</feature>
<dbReference type="Gene3D" id="1.10.510.10">
    <property type="entry name" value="Transferase(Phosphotransferase) domain 1"/>
    <property type="match status" value="1"/>
</dbReference>
<comment type="caution">
    <text evidence="3">The sequence shown here is derived from an EMBL/GenBank/DDBJ whole genome shotgun (WGS) entry which is preliminary data.</text>
</comment>
<accession>A0AAJ0M765</accession>
<keyword evidence="4" id="KW-1185">Reference proteome</keyword>
<dbReference type="RefSeq" id="XP_062727185.1">
    <property type="nucleotide sequence ID" value="XM_062866646.1"/>
</dbReference>
<protein>
    <recommendedName>
        <fullName evidence="2">Protein kinase domain-containing protein</fullName>
    </recommendedName>
</protein>
<dbReference type="InterPro" id="IPR000719">
    <property type="entry name" value="Prot_kinase_dom"/>
</dbReference>
<proteinExistence type="predicted"/>
<dbReference type="SUPFAM" id="SSF56112">
    <property type="entry name" value="Protein kinase-like (PK-like)"/>
    <property type="match status" value="1"/>
</dbReference>
<feature type="region of interest" description="Disordered" evidence="1">
    <location>
        <begin position="172"/>
        <end position="215"/>
    </location>
</feature>
<dbReference type="EMBL" id="JAUDZG010000001">
    <property type="protein sequence ID" value="KAK3311405.1"/>
    <property type="molecule type" value="Genomic_DNA"/>
</dbReference>
<dbReference type="GO" id="GO:0005737">
    <property type="term" value="C:cytoplasm"/>
    <property type="evidence" value="ECO:0007669"/>
    <property type="project" value="TreeGrafter"/>
</dbReference>
<feature type="compositionally biased region" description="Basic and acidic residues" evidence="1">
    <location>
        <begin position="179"/>
        <end position="196"/>
    </location>
</feature>
<dbReference type="Pfam" id="PF00069">
    <property type="entry name" value="Pkinase"/>
    <property type="match status" value="1"/>
</dbReference>
<dbReference type="Proteomes" id="UP001273166">
    <property type="component" value="Unassembled WGS sequence"/>
</dbReference>
<dbReference type="PROSITE" id="PS50011">
    <property type="entry name" value="PROTEIN_KINASE_DOM"/>
    <property type="match status" value="1"/>
</dbReference>
<dbReference type="AlphaFoldDB" id="A0AAJ0M765"/>
<feature type="domain" description="Protein kinase" evidence="2">
    <location>
        <begin position="417"/>
        <end position="618"/>
    </location>
</feature>
<dbReference type="PROSITE" id="PS00108">
    <property type="entry name" value="PROTEIN_KINASE_ST"/>
    <property type="match status" value="1"/>
</dbReference>